<dbReference type="AlphaFoldDB" id="A0A409WW03"/>
<accession>A0A409WW03</accession>
<dbReference type="PANTHER" id="PTHR33112">
    <property type="entry name" value="DOMAIN PROTEIN, PUTATIVE-RELATED"/>
    <property type="match status" value="1"/>
</dbReference>
<evidence type="ECO:0000313" key="2">
    <source>
        <dbReference type="EMBL" id="PPQ82703.1"/>
    </source>
</evidence>
<gene>
    <name evidence="2" type="ORF">CVT25_009399</name>
</gene>
<comment type="caution">
    <text evidence="2">The sequence shown here is derived from an EMBL/GenBank/DDBJ whole genome shotgun (WGS) entry which is preliminary data.</text>
</comment>
<organism evidence="2 3">
    <name type="scientific">Psilocybe cyanescens</name>
    <dbReference type="NCBI Taxonomy" id="93625"/>
    <lineage>
        <taxon>Eukaryota</taxon>
        <taxon>Fungi</taxon>
        <taxon>Dikarya</taxon>
        <taxon>Basidiomycota</taxon>
        <taxon>Agaricomycotina</taxon>
        <taxon>Agaricomycetes</taxon>
        <taxon>Agaricomycetidae</taxon>
        <taxon>Agaricales</taxon>
        <taxon>Agaricineae</taxon>
        <taxon>Strophariaceae</taxon>
        <taxon>Psilocybe</taxon>
    </lineage>
</organism>
<dbReference type="InterPro" id="IPR010730">
    <property type="entry name" value="HET"/>
</dbReference>
<evidence type="ECO:0000313" key="3">
    <source>
        <dbReference type="Proteomes" id="UP000283269"/>
    </source>
</evidence>
<name>A0A409WW03_PSICY</name>
<reference evidence="2 3" key="1">
    <citation type="journal article" date="2018" name="Evol. Lett.">
        <title>Horizontal gene cluster transfer increased hallucinogenic mushroom diversity.</title>
        <authorList>
            <person name="Reynolds H.T."/>
            <person name="Vijayakumar V."/>
            <person name="Gluck-Thaler E."/>
            <person name="Korotkin H.B."/>
            <person name="Matheny P.B."/>
            <person name="Slot J.C."/>
        </authorList>
    </citation>
    <scope>NUCLEOTIDE SEQUENCE [LARGE SCALE GENOMIC DNA]</scope>
    <source>
        <strain evidence="2 3">2631</strain>
    </source>
</reference>
<dbReference type="PANTHER" id="PTHR33112:SF12">
    <property type="entry name" value="HETEROKARYON INCOMPATIBILITY DOMAIN-CONTAINING PROTEIN"/>
    <property type="match status" value="1"/>
</dbReference>
<dbReference type="Pfam" id="PF06985">
    <property type="entry name" value="HET"/>
    <property type="match status" value="1"/>
</dbReference>
<dbReference type="OrthoDB" id="2958217at2759"/>
<keyword evidence="3" id="KW-1185">Reference proteome</keyword>
<dbReference type="InParanoid" id="A0A409WW03"/>
<proteinExistence type="predicted"/>
<dbReference type="STRING" id="93625.A0A409WW03"/>
<evidence type="ECO:0000259" key="1">
    <source>
        <dbReference type="Pfam" id="PF06985"/>
    </source>
</evidence>
<protein>
    <recommendedName>
        <fullName evidence="1">Heterokaryon incompatibility domain-containing protein</fullName>
    </recommendedName>
</protein>
<feature type="domain" description="Heterokaryon incompatibility" evidence="1">
    <location>
        <begin position="258"/>
        <end position="413"/>
    </location>
</feature>
<dbReference type="Proteomes" id="UP000283269">
    <property type="component" value="Unassembled WGS sequence"/>
</dbReference>
<dbReference type="EMBL" id="NHYD01003106">
    <property type="protein sequence ID" value="PPQ82703.1"/>
    <property type="molecule type" value="Genomic_DNA"/>
</dbReference>
<sequence length="771" mass="88031">MPIGARLLQKILQVGDDPNDWESESDNDSADEEKIFVPDLLPVPNLSNPNDTLCDTCKTLDLTPRRFVVLPEDGELKRQPDKPNIQLGLVKDIKNKSIHCPFCRLILKTQFKSEIIEVENGEPMEIVMSWNTNGPSPDHNQPWTHIPQIRVLRPYARKVGGGYIGLRDKINYSPEITLLANDAPTPSKSFFARLIKDQIDFGMVKNWLAMCHEGHADYCEQSKMLDHQIEDPAIEIPSFRLIDVLDNCIIPAPHNCKYIALSYVWGAIDISTILRLLKSNNYELRKPGALLQEEYWKKIPVTIRDAMQVVSELGLRYLWTDSLCIIQDDIGPGSTKIDAIAKMDLVYGAAYLTIIAASGTDANAGLPGLHAGTRGATQPIEEIAPGFRLAYKPSAADSIDTCVHSTRAWTFQEKLFSKRTLTFVGGQVVFACQRAPEWREDLVFEDRHSKTRGVVQRRENDSDDVGEFEGLIQNYAGLSLTFRGDIYNAFAGMTRYFRTELHASLCHGIPDKYFDWFLLWGALDAQTRQPDAPSWSWSGWSGSPFPRIWDWYNRSITRIRAAQRKRTWIIWYQRRAHDSEDYIRIWTPKADVSSPSRGPRNFYGGHVQERFPFDCTRTVPTPRLLPGAPEYIHDTYNPNPGSGFLQFWTVSAMFKLNQAITPELKLKPKSGYTRLGIFGDSKSRELGTIFVHPDWCKKNVPKSHEFILICEGRDEKAKNGKIDDELGWRYMVMLIEWHGEWAERVAVGWIKKRYLEKALRKGPVWKEIILG</sequence>